<gene>
    <name evidence="7" type="ORF">scyTo_0012154</name>
</gene>
<evidence type="ECO:0000256" key="6">
    <source>
        <dbReference type="SAM" id="Phobius"/>
    </source>
</evidence>
<dbReference type="STRING" id="75743.A0A401P321"/>
<keyword evidence="2" id="KW-0813">Transport</keyword>
<dbReference type="PANTHER" id="PTHR19432">
    <property type="entry name" value="SUGAR TRANSPORTER"/>
    <property type="match status" value="1"/>
</dbReference>
<comment type="caution">
    <text evidence="7">The sequence shown here is derived from an EMBL/GenBank/DDBJ whole genome shotgun (WGS) entry which is preliminary data.</text>
</comment>
<dbReference type="InterPro" id="IPR036259">
    <property type="entry name" value="MFS_trans_sf"/>
</dbReference>
<keyword evidence="8" id="KW-1185">Reference proteome</keyword>
<organism evidence="7 8">
    <name type="scientific">Scyliorhinus torazame</name>
    <name type="common">Cloudy catshark</name>
    <name type="synonym">Catulus torazame</name>
    <dbReference type="NCBI Taxonomy" id="75743"/>
    <lineage>
        <taxon>Eukaryota</taxon>
        <taxon>Metazoa</taxon>
        <taxon>Chordata</taxon>
        <taxon>Craniata</taxon>
        <taxon>Vertebrata</taxon>
        <taxon>Chondrichthyes</taxon>
        <taxon>Elasmobranchii</taxon>
        <taxon>Galeomorphii</taxon>
        <taxon>Galeoidea</taxon>
        <taxon>Carcharhiniformes</taxon>
        <taxon>Scyliorhinidae</taxon>
        <taxon>Scyliorhinus</taxon>
    </lineage>
</organism>
<dbReference type="Gene3D" id="1.20.1250.20">
    <property type="entry name" value="MFS general substrate transporter like domains"/>
    <property type="match status" value="1"/>
</dbReference>
<protein>
    <submittedName>
        <fullName evidence="7">Uncharacterized protein</fullName>
    </submittedName>
</protein>
<dbReference type="EMBL" id="BFAA01005781">
    <property type="protein sequence ID" value="GCB67507.1"/>
    <property type="molecule type" value="Genomic_DNA"/>
</dbReference>
<keyword evidence="5 6" id="KW-0472">Membrane</keyword>
<evidence type="ECO:0000256" key="3">
    <source>
        <dbReference type="ARBA" id="ARBA00022692"/>
    </source>
</evidence>
<feature type="transmembrane region" description="Helical" evidence="6">
    <location>
        <begin position="103"/>
        <end position="125"/>
    </location>
</feature>
<dbReference type="GO" id="GO:0008506">
    <property type="term" value="F:sucrose:proton symporter activity"/>
    <property type="evidence" value="ECO:0007669"/>
    <property type="project" value="TreeGrafter"/>
</dbReference>
<dbReference type="OMA" id="NTFCHEK"/>
<feature type="transmembrane region" description="Helical" evidence="6">
    <location>
        <begin position="75"/>
        <end position="97"/>
    </location>
</feature>
<proteinExistence type="predicted"/>
<feature type="transmembrane region" description="Helical" evidence="6">
    <location>
        <begin position="6"/>
        <end position="28"/>
    </location>
</feature>
<dbReference type="GO" id="GO:0016020">
    <property type="term" value="C:membrane"/>
    <property type="evidence" value="ECO:0007669"/>
    <property type="project" value="UniProtKB-SubCell"/>
</dbReference>
<evidence type="ECO:0000256" key="4">
    <source>
        <dbReference type="ARBA" id="ARBA00022989"/>
    </source>
</evidence>
<dbReference type="PANTHER" id="PTHR19432:SF34">
    <property type="entry name" value="MEMBRANE-ASSOCIATED TRANSPORTER PROTEIN"/>
    <property type="match status" value="1"/>
</dbReference>
<evidence type="ECO:0000313" key="7">
    <source>
        <dbReference type="EMBL" id="GCB67507.1"/>
    </source>
</evidence>
<dbReference type="OrthoDB" id="28755at2759"/>
<dbReference type="Proteomes" id="UP000288216">
    <property type="component" value="Unassembled WGS sequence"/>
</dbReference>
<keyword evidence="3 6" id="KW-0812">Transmembrane</keyword>
<dbReference type="SUPFAM" id="SSF103473">
    <property type="entry name" value="MFS general substrate transporter"/>
    <property type="match status" value="1"/>
</dbReference>
<name>A0A401P321_SCYTO</name>
<evidence type="ECO:0000313" key="8">
    <source>
        <dbReference type="Proteomes" id="UP000288216"/>
    </source>
</evidence>
<keyword evidence="4 6" id="KW-1133">Transmembrane helix</keyword>
<evidence type="ECO:0000256" key="2">
    <source>
        <dbReference type="ARBA" id="ARBA00022448"/>
    </source>
</evidence>
<reference evidence="7 8" key="1">
    <citation type="journal article" date="2018" name="Nat. Ecol. Evol.">
        <title>Shark genomes provide insights into elasmobranch evolution and the origin of vertebrates.</title>
        <authorList>
            <person name="Hara Y"/>
            <person name="Yamaguchi K"/>
            <person name="Onimaru K"/>
            <person name="Kadota M"/>
            <person name="Koyanagi M"/>
            <person name="Keeley SD"/>
            <person name="Tatsumi K"/>
            <person name="Tanaka K"/>
            <person name="Motone F"/>
            <person name="Kageyama Y"/>
            <person name="Nozu R"/>
            <person name="Adachi N"/>
            <person name="Nishimura O"/>
            <person name="Nakagawa R"/>
            <person name="Tanegashima C"/>
            <person name="Kiyatake I"/>
            <person name="Matsumoto R"/>
            <person name="Murakumo K"/>
            <person name="Nishida K"/>
            <person name="Terakita A"/>
            <person name="Kuratani S"/>
            <person name="Sato K"/>
            <person name="Hyodo S Kuraku.S."/>
        </authorList>
    </citation>
    <scope>NUCLEOTIDE SEQUENCE [LARGE SCALE GENOMIC DNA]</scope>
</reference>
<evidence type="ECO:0000256" key="5">
    <source>
        <dbReference type="ARBA" id="ARBA00023136"/>
    </source>
</evidence>
<evidence type="ECO:0000256" key="1">
    <source>
        <dbReference type="ARBA" id="ARBA00004141"/>
    </source>
</evidence>
<sequence length="129" mass="13455">MYFVGYFLFGLGTGLIGLFPNVLSTLALSAAFGVMSSTLYTVPFNLIAEYHRKEEIEKANGGKALNEGRGKGIDCAALTAMVQLAQILVGAGVGALVNLAGTVTVVMVASSAISLFGCCFVGFFVQYDP</sequence>
<dbReference type="AlphaFoldDB" id="A0A401P321"/>
<accession>A0A401P321</accession>
<comment type="subcellular location">
    <subcellularLocation>
        <location evidence="1">Membrane</location>
        <topology evidence="1">Multi-pass membrane protein</topology>
    </subcellularLocation>
</comment>